<evidence type="ECO:0000256" key="1">
    <source>
        <dbReference type="SAM" id="Phobius"/>
    </source>
</evidence>
<keyword evidence="1" id="KW-0472">Membrane</keyword>
<feature type="transmembrane region" description="Helical" evidence="1">
    <location>
        <begin position="149"/>
        <end position="170"/>
    </location>
</feature>
<keyword evidence="3" id="KW-1185">Reference proteome</keyword>
<name>A0ABT2J988_9PSEU</name>
<keyword evidence="1" id="KW-1133">Transmembrane helix</keyword>
<gene>
    <name evidence="2" type="ORF">JT362_14215</name>
</gene>
<dbReference type="Proteomes" id="UP001156441">
    <property type="component" value="Unassembled WGS sequence"/>
</dbReference>
<dbReference type="RefSeq" id="WP_260191682.1">
    <property type="nucleotide sequence ID" value="NZ_JAFFZE010000012.1"/>
</dbReference>
<organism evidence="2 3">
    <name type="scientific">Actinophytocola gossypii</name>
    <dbReference type="NCBI Taxonomy" id="2812003"/>
    <lineage>
        <taxon>Bacteria</taxon>
        <taxon>Bacillati</taxon>
        <taxon>Actinomycetota</taxon>
        <taxon>Actinomycetes</taxon>
        <taxon>Pseudonocardiales</taxon>
        <taxon>Pseudonocardiaceae</taxon>
    </lineage>
</organism>
<dbReference type="EMBL" id="JAFFZE010000012">
    <property type="protein sequence ID" value="MCT2584276.1"/>
    <property type="molecule type" value="Genomic_DNA"/>
</dbReference>
<evidence type="ECO:0000313" key="3">
    <source>
        <dbReference type="Proteomes" id="UP001156441"/>
    </source>
</evidence>
<feature type="transmembrane region" description="Helical" evidence="1">
    <location>
        <begin position="80"/>
        <end position="102"/>
    </location>
</feature>
<keyword evidence="1" id="KW-0812">Transmembrane</keyword>
<protein>
    <submittedName>
        <fullName evidence="2">Uncharacterized protein</fullName>
    </submittedName>
</protein>
<proteinExistence type="predicted"/>
<feature type="transmembrane region" description="Helical" evidence="1">
    <location>
        <begin position="32"/>
        <end position="54"/>
    </location>
</feature>
<comment type="caution">
    <text evidence="2">The sequence shown here is derived from an EMBL/GenBank/DDBJ whole genome shotgun (WGS) entry which is preliminary data.</text>
</comment>
<evidence type="ECO:0000313" key="2">
    <source>
        <dbReference type="EMBL" id="MCT2584276.1"/>
    </source>
</evidence>
<sequence length="257" mass="27873">MVASVGDERTEVIPAVRDTDQDEPRVVRLRKVAWWVLGVTVLLNVLSMAIPALIDHPLTTERGEIRVYFDVFSEGNLPTWWSVALLVLAAVSHAVAGGLAVAARLRGAWAWFVSAVVLGALSLDDHTSLHERLERIGKDWVTFERFPGYWLVPGIIAGVVIAVALGLLAWRLSGMTRWCMILGLGLLLGSAMGMELVQGLLVAQGESGPIYVLVLHAEELGENLGVLLMIAAAVRSVTITSHAGRFGIQYGHQEAIR</sequence>
<reference evidence="2 3" key="1">
    <citation type="submission" date="2021-02" db="EMBL/GenBank/DDBJ databases">
        <title>Actinophytocola xerophila sp. nov., isolated from soil of cotton cropping field.</title>
        <authorList>
            <person name="Huang R."/>
            <person name="Chen X."/>
            <person name="Ge X."/>
            <person name="Liu W."/>
        </authorList>
    </citation>
    <scope>NUCLEOTIDE SEQUENCE [LARGE SCALE GENOMIC DNA]</scope>
    <source>
        <strain evidence="2 3">S1-96</strain>
    </source>
</reference>
<feature type="transmembrane region" description="Helical" evidence="1">
    <location>
        <begin position="109"/>
        <end position="129"/>
    </location>
</feature>
<accession>A0ABT2J988</accession>
<feature type="transmembrane region" description="Helical" evidence="1">
    <location>
        <begin position="182"/>
        <end position="204"/>
    </location>
</feature>